<dbReference type="HAMAP" id="MF_00607">
    <property type="entry name" value="16SrRNA_methyltr_A"/>
    <property type="match status" value="1"/>
</dbReference>
<comment type="function">
    <text evidence="7">Specifically dimethylates two adjacent adenosines (A1518 and A1519) in the loop of a conserved hairpin near the 3'-end of 16S rRNA in the 30S particle. May play a critical role in biogenesis of 30S subunits.</text>
</comment>
<dbReference type="CDD" id="cd02440">
    <property type="entry name" value="AdoMet_MTases"/>
    <property type="match status" value="1"/>
</dbReference>
<feature type="binding site" evidence="7 8">
    <location>
        <position position="81"/>
    </location>
    <ligand>
        <name>S-adenosyl-L-methionine</name>
        <dbReference type="ChEBI" id="CHEBI:59789"/>
    </ligand>
</feature>
<dbReference type="GO" id="GO:0052908">
    <property type="term" value="F:16S rRNA (adenine(1518)-N(6)/adenine(1519)-N(6))-dimethyltransferase activity"/>
    <property type="evidence" value="ECO:0007669"/>
    <property type="project" value="UniProtKB-EC"/>
</dbReference>
<dbReference type="InterPro" id="IPR029063">
    <property type="entry name" value="SAM-dependent_MTases_sf"/>
</dbReference>
<dbReference type="PANTHER" id="PTHR11727:SF7">
    <property type="entry name" value="DIMETHYLADENOSINE TRANSFERASE-RELATED"/>
    <property type="match status" value="1"/>
</dbReference>
<reference evidence="10" key="1">
    <citation type="journal article" date="2020" name="mSystems">
        <title>Genome- and Community-Level Interaction Insights into Carbon Utilization and Element Cycling Functions of Hydrothermarchaeota in Hydrothermal Sediment.</title>
        <authorList>
            <person name="Zhou Z."/>
            <person name="Liu Y."/>
            <person name="Xu W."/>
            <person name="Pan J."/>
            <person name="Luo Z.H."/>
            <person name="Li M."/>
        </authorList>
    </citation>
    <scope>NUCLEOTIDE SEQUENCE [LARGE SCALE GENOMIC DNA]</scope>
    <source>
        <strain evidence="10">SpSt-876</strain>
    </source>
</reference>
<evidence type="ECO:0000256" key="6">
    <source>
        <dbReference type="ARBA" id="ARBA00022884"/>
    </source>
</evidence>
<dbReference type="PROSITE" id="PS01131">
    <property type="entry name" value="RRNA_A_DIMETH"/>
    <property type="match status" value="1"/>
</dbReference>
<evidence type="ECO:0000256" key="2">
    <source>
        <dbReference type="ARBA" id="ARBA00022552"/>
    </source>
</evidence>
<keyword evidence="6 7" id="KW-0694">RNA-binding</keyword>
<comment type="caution">
    <text evidence="7 8">Lacks conserved residue(s) required for the propagation of feature annotation.</text>
</comment>
<dbReference type="Pfam" id="PF00398">
    <property type="entry name" value="RrnaAD"/>
    <property type="match status" value="1"/>
</dbReference>
<accession>A0A7C6EDL9</accession>
<dbReference type="NCBIfam" id="TIGR00755">
    <property type="entry name" value="ksgA"/>
    <property type="match status" value="1"/>
</dbReference>
<dbReference type="SMART" id="SM00650">
    <property type="entry name" value="rADc"/>
    <property type="match status" value="1"/>
</dbReference>
<dbReference type="GO" id="GO:0003723">
    <property type="term" value="F:RNA binding"/>
    <property type="evidence" value="ECO:0007669"/>
    <property type="project" value="UniProtKB-UniRule"/>
</dbReference>
<name>A0A7C6EDL9_UNCW3</name>
<comment type="caution">
    <text evidence="10">The sequence shown here is derived from an EMBL/GenBank/DDBJ whole genome shotgun (WGS) entry which is preliminary data.</text>
</comment>
<dbReference type="AlphaFoldDB" id="A0A7C6EDL9"/>
<feature type="binding site" evidence="7 8">
    <location>
        <position position="123"/>
    </location>
    <ligand>
        <name>S-adenosyl-L-methionine</name>
        <dbReference type="ChEBI" id="CHEBI:59789"/>
    </ligand>
</feature>
<evidence type="ECO:0000256" key="7">
    <source>
        <dbReference type="HAMAP-Rule" id="MF_00607"/>
    </source>
</evidence>
<comment type="catalytic activity">
    <reaction evidence="7">
        <text>adenosine(1518)/adenosine(1519) in 16S rRNA + 4 S-adenosyl-L-methionine = N(6)-dimethyladenosine(1518)/N(6)-dimethyladenosine(1519) in 16S rRNA + 4 S-adenosyl-L-homocysteine + 4 H(+)</text>
        <dbReference type="Rhea" id="RHEA:19609"/>
        <dbReference type="Rhea" id="RHEA-COMP:10232"/>
        <dbReference type="Rhea" id="RHEA-COMP:10233"/>
        <dbReference type="ChEBI" id="CHEBI:15378"/>
        <dbReference type="ChEBI" id="CHEBI:57856"/>
        <dbReference type="ChEBI" id="CHEBI:59789"/>
        <dbReference type="ChEBI" id="CHEBI:74411"/>
        <dbReference type="ChEBI" id="CHEBI:74493"/>
        <dbReference type="EC" id="2.1.1.182"/>
    </reaction>
</comment>
<feature type="binding site" evidence="7 8">
    <location>
        <position position="60"/>
    </location>
    <ligand>
        <name>S-adenosyl-L-methionine</name>
        <dbReference type="ChEBI" id="CHEBI:59789"/>
    </ligand>
</feature>
<feature type="binding site" evidence="7 8">
    <location>
        <position position="106"/>
    </location>
    <ligand>
        <name>S-adenosyl-L-methionine</name>
        <dbReference type="ChEBI" id="CHEBI:59789"/>
    </ligand>
</feature>
<keyword evidence="4 7" id="KW-0808">Transferase</keyword>
<keyword evidence="1 7" id="KW-0963">Cytoplasm</keyword>
<dbReference type="InterPro" id="IPR023165">
    <property type="entry name" value="rRNA_Ade_diMease-like_C"/>
</dbReference>
<dbReference type="GO" id="GO:0005737">
    <property type="term" value="C:cytoplasm"/>
    <property type="evidence" value="ECO:0007669"/>
    <property type="project" value="UniProtKB-SubCell"/>
</dbReference>
<evidence type="ECO:0000259" key="9">
    <source>
        <dbReference type="SMART" id="SM00650"/>
    </source>
</evidence>
<comment type="subcellular location">
    <subcellularLocation>
        <location evidence="7">Cytoplasm</location>
    </subcellularLocation>
</comment>
<dbReference type="SUPFAM" id="SSF53335">
    <property type="entry name" value="S-adenosyl-L-methionine-dependent methyltransferases"/>
    <property type="match status" value="1"/>
</dbReference>
<proteinExistence type="inferred from homology"/>
<feature type="domain" description="Ribosomal RNA adenine methylase transferase N-terminal" evidence="9">
    <location>
        <begin position="40"/>
        <end position="208"/>
    </location>
</feature>
<gene>
    <name evidence="7 10" type="primary">rsmA</name>
    <name evidence="7" type="synonym">ksgA</name>
    <name evidence="10" type="ORF">ENW73_04865</name>
</gene>
<organism evidence="10">
    <name type="scientific">candidate division WOR-3 bacterium</name>
    <dbReference type="NCBI Taxonomy" id="2052148"/>
    <lineage>
        <taxon>Bacteria</taxon>
        <taxon>Bacteria division WOR-3</taxon>
    </lineage>
</organism>
<evidence type="ECO:0000256" key="3">
    <source>
        <dbReference type="ARBA" id="ARBA00022603"/>
    </source>
</evidence>
<sequence>MLRHLPKSLPKMPNGAFGLKMAKFRPKKKLGQAFLTYPPIADQLVTALSLSPEDEVLEIGSGKGILTERLVQKAKYVYAVEIDKRLVLQLKEKLAQYQNLEIINQDILTYDLAGLPRIKIIGNIPYSVSSQIIFYLLRNRNFWDIAVLTLQKEFAERILAKPGTKEYGALTVIFNLYTEAKKLFNIPPAYFKPKPKVLSTAVLIKSRSEPLFQVADEAFFARVVKQAFSQRRKTLLNNLHASLRIDKDELQRLGIDLTRRAETLTLAEFVVLSERLQGLIKSA</sequence>
<evidence type="ECO:0000256" key="8">
    <source>
        <dbReference type="PROSITE-ProRule" id="PRU01026"/>
    </source>
</evidence>
<feature type="binding site" evidence="7 8">
    <location>
        <position position="35"/>
    </location>
    <ligand>
        <name>S-adenosyl-L-methionine</name>
        <dbReference type="ChEBI" id="CHEBI:59789"/>
    </ligand>
</feature>
<keyword evidence="2 7" id="KW-0698">rRNA processing</keyword>
<dbReference type="InterPro" id="IPR011530">
    <property type="entry name" value="rRNA_adenine_dimethylase"/>
</dbReference>
<dbReference type="FunFam" id="1.10.8.100:FF:000001">
    <property type="entry name" value="Ribosomal RNA small subunit methyltransferase A"/>
    <property type="match status" value="1"/>
</dbReference>
<dbReference type="InterPro" id="IPR020598">
    <property type="entry name" value="rRNA_Ade_methylase_Trfase_N"/>
</dbReference>
<dbReference type="EC" id="2.1.1.182" evidence="7"/>
<dbReference type="PANTHER" id="PTHR11727">
    <property type="entry name" value="DIMETHYLADENOSINE TRANSFERASE"/>
    <property type="match status" value="1"/>
</dbReference>
<dbReference type="PROSITE" id="PS51689">
    <property type="entry name" value="SAM_RNA_A_N6_MT"/>
    <property type="match status" value="1"/>
</dbReference>
<keyword evidence="5 7" id="KW-0949">S-adenosyl-L-methionine</keyword>
<evidence type="ECO:0000256" key="1">
    <source>
        <dbReference type="ARBA" id="ARBA00022490"/>
    </source>
</evidence>
<evidence type="ECO:0000313" key="10">
    <source>
        <dbReference type="EMBL" id="HHS52182.1"/>
    </source>
</evidence>
<evidence type="ECO:0000256" key="5">
    <source>
        <dbReference type="ARBA" id="ARBA00022691"/>
    </source>
</evidence>
<dbReference type="EMBL" id="DTLI01000129">
    <property type="protein sequence ID" value="HHS52182.1"/>
    <property type="molecule type" value="Genomic_DNA"/>
</dbReference>
<evidence type="ECO:0000256" key="4">
    <source>
        <dbReference type="ARBA" id="ARBA00022679"/>
    </source>
</evidence>
<keyword evidence="3 7" id="KW-0489">Methyltransferase</keyword>
<dbReference type="InterPro" id="IPR020596">
    <property type="entry name" value="rRNA_Ade_Mease_Trfase_CS"/>
</dbReference>
<protein>
    <recommendedName>
        <fullName evidence="7">Ribosomal RNA small subunit methyltransferase A</fullName>
        <ecNumber evidence="7">2.1.1.182</ecNumber>
    </recommendedName>
    <alternativeName>
        <fullName evidence="7">16S rRNA (adenine(1518)-N(6)/adenine(1519)-N(6))-dimethyltransferase</fullName>
    </alternativeName>
    <alternativeName>
        <fullName evidence="7">16S rRNA dimethyladenosine transferase</fullName>
    </alternativeName>
    <alternativeName>
        <fullName evidence="7">16S rRNA dimethylase</fullName>
    </alternativeName>
    <alternativeName>
        <fullName evidence="7">S-adenosylmethionine-6-N', N'-adenosyl(rRNA) dimethyltransferase</fullName>
    </alternativeName>
</protein>
<dbReference type="Gene3D" id="1.10.8.100">
    <property type="entry name" value="Ribosomal RNA adenine dimethylase-like, domain 2"/>
    <property type="match status" value="1"/>
</dbReference>
<dbReference type="InterPro" id="IPR001737">
    <property type="entry name" value="KsgA/Erm"/>
</dbReference>
<dbReference type="Gene3D" id="3.40.50.150">
    <property type="entry name" value="Vaccinia Virus protein VP39"/>
    <property type="match status" value="1"/>
</dbReference>
<comment type="similarity">
    <text evidence="7">Belongs to the class I-like SAM-binding methyltransferase superfamily. rRNA adenine N(6)-methyltransferase family. RsmA subfamily.</text>
</comment>